<accession>A0A425Y841</accession>
<keyword evidence="2" id="KW-0808">Transferase</keyword>
<keyword evidence="1" id="KW-1133">Transmembrane helix</keyword>
<dbReference type="AlphaFoldDB" id="A0A425Y841"/>
<proteinExistence type="predicted"/>
<evidence type="ECO:0000313" key="2">
    <source>
        <dbReference type="EMBL" id="RRG24670.1"/>
    </source>
</evidence>
<evidence type="ECO:0000313" key="3">
    <source>
        <dbReference type="Proteomes" id="UP000285794"/>
    </source>
</evidence>
<gene>
    <name evidence="2" type="ORF">DWB61_01250</name>
</gene>
<evidence type="ECO:0000256" key="1">
    <source>
        <dbReference type="SAM" id="Phobius"/>
    </source>
</evidence>
<dbReference type="OrthoDB" id="1339610at2"/>
<dbReference type="RefSeq" id="WP_125029076.1">
    <property type="nucleotide sequence ID" value="NZ_JAPXVP010000001.1"/>
</dbReference>
<comment type="caution">
    <text evidence="2">The sequence shown here is derived from an EMBL/GenBank/DDBJ whole genome shotgun (WGS) entry which is preliminary data.</text>
</comment>
<organism evidence="2 3">
    <name type="scientific">Ancylomarina euxinus</name>
    <dbReference type="NCBI Taxonomy" id="2283627"/>
    <lineage>
        <taxon>Bacteria</taxon>
        <taxon>Pseudomonadati</taxon>
        <taxon>Bacteroidota</taxon>
        <taxon>Bacteroidia</taxon>
        <taxon>Marinilabiliales</taxon>
        <taxon>Marinifilaceae</taxon>
        <taxon>Ancylomarina</taxon>
    </lineage>
</organism>
<keyword evidence="1" id="KW-0812">Transmembrane</keyword>
<reference evidence="2 3" key="1">
    <citation type="submission" date="2018-07" db="EMBL/GenBank/DDBJ databases">
        <title>Draft genome sequence of Ancylomarina sp. M1P.</title>
        <authorList>
            <person name="Yadav S."/>
            <person name="Villanueva L."/>
            <person name="Damste J.S.S."/>
        </authorList>
    </citation>
    <scope>NUCLEOTIDE SEQUENCE [LARGE SCALE GENOMIC DNA]</scope>
    <source>
        <strain evidence="2 3">M1P</strain>
    </source>
</reference>
<keyword evidence="1" id="KW-0472">Membrane</keyword>
<dbReference type="Proteomes" id="UP000285794">
    <property type="component" value="Unassembled WGS sequence"/>
</dbReference>
<dbReference type="EMBL" id="QQWG01000001">
    <property type="protein sequence ID" value="RRG24670.1"/>
    <property type="molecule type" value="Genomic_DNA"/>
</dbReference>
<protein>
    <submittedName>
        <fullName evidence="2">Histidine kinase</fullName>
    </submittedName>
</protein>
<dbReference type="GO" id="GO:0016301">
    <property type="term" value="F:kinase activity"/>
    <property type="evidence" value="ECO:0007669"/>
    <property type="project" value="UniProtKB-KW"/>
</dbReference>
<sequence>MANKDLVTFVKKTGIFLLPILALIIGYFYSDPFKVNHTYKAYNNQPIELNQGYISWQSFLNHRDSLKYDSFILGNSCTMAYPTTIWKSFLENANPIRLNANSESLYAIYKKIKRLDESGVYIKNVLLIIDNNTLGKVVKNTSHTRILHPDISGISETEFKKEFITAFFNPKFLIPYIDYCIFHTYRKYMRGVIMEKDDHRNQLTNDIRNPRESEIEQFERQYWVTHKKEFPARELHIDDYSQVIFNTQKKMLSEICEIFKKHKTDYQIIINPEWSQRKFNNQDLIELKNIFETDRIHNFSGKNIYTENQEYFYEKSHYRPLLGRIILQEIYTE</sequence>
<name>A0A425Y841_9BACT</name>
<keyword evidence="3" id="KW-1185">Reference proteome</keyword>
<keyword evidence="2" id="KW-0418">Kinase</keyword>
<feature type="transmembrane region" description="Helical" evidence="1">
    <location>
        <begin position="12"/>
        <end position="30"/>
    </location>
</feature>